<proteinExistence type="predicted"/>
<dbReference type="OrthoDB" id="288942at2759"/>
<dbReference type="EMBL" id="RZGK01000019">
    <property type="protein sequence ID" value="KAF9691939.1"/>
    <property type="molecule type" value="Genomic_DNA"/>
</dbReference>
<sequence length="276" mass="31680">MLLWQFANIQALDFSLPQVALEGDCLYDFLFGPMGWHPEARHNGVLVAPYVSLKNTVGGTRQCCGFTLLPTGVDTDECPLTDALERMDLPSWVVPPPSTMRLQRARPLVHLTLRLSARNWWTWTDDPSSTDALHHHLGLEPALGNGSADLNERPDSTRMQELARQRRDGDHPAPRSLPSEHPPGWAHTVARLPDLKTLELILETFGEKRHQLEKVVECAKTWRFPIVNTQHELAWDTRVEEKLRSQPVVENWQFQRGYRYAKSTEIEVRIVRFTRQ</sequence>
<feature type="compositionally biased region" description="Basic and acidic residues" evidence="1">
    <location>
        <begin position="160"/>
        <end position="173"/>
    </location>
</feature>
<name>A0A8H7ITT3_9PLEO</name>
<accession>A0A8H7ITT3</accession>
<dbReference type="AlphaFoldDB" id="A0A8H7ITT3"/>
<keyword evidence="3" id="KW-1185">Reference proteome</keyword>
<feature type="region of interest" description="Disordered" evidence="1">
    <location>
        <begin position="160"/>
        <end position="184"/>
    </location>
</feature>
<organism evidence="2 3">
    <name type="scientific">Ascochyta lentis</name>
    <dbReference type="NCBI Taxonomy" id="205686"/>
    <lineage>
        <taxon>Eukaryota</taxon>
        <taxon>Fungi</taxon>
        <taxon>Dikarya</taxon>
        <taxon>Ascomycota</taxon>
        <taxon>Pezizomycotina</taxon>
        <taxon>Dothideomycetes</taxon>
        <taxon>Pleosporomycetidae</taxon>
        <taxon>Pleosporales</taxon>
        <taxon>Pleosporineae</taxon>
        <taxon>Didymellaceae</taxon>
        <taxon>Ascochyta</taxon>
    </lineage>
</organism>
<evidence type="ECO:0000313" key="2">
    <source>
        <dbReference type="EMBL" id="KAF9691939.1"/>
    </source>
</evidence>
<evidence type="ECO:0000256" key="1">
    <source>
        <dbReference type="SAM" id="MobiDB-lite"/>
    </source>
</evidence>
<protein>
    <submittedName>
        <fullName evidence="2">Uncharacterized protein</fullName>
    </submittedName>
</protein>
<evidence type="ECO:0000313" key="3">
    <source>
        <dbReference type="Proteomes" id="UP000651452"/>
    </source>
</evidence>
<dbReference type="Proteomes" id="UP000651452">
    <property type="component" value="Unassembled WGS sequence"/>
</dbReference>
<gene>
    <name evidence="2" type="ORF">EKO04_010033</name>
</gene>
<reference evidence="2" key="2">
    <citation type="submission" date="2020-09" db="EMBL/GenBank/DDBJ databases">
        <title>Reference genome assembly for Australian Ascochyta lentis isolate Al4.</title>
        <authorList>
            <person name="Lee R.C."/>
            <person name="Farfan-Caceres L.M."/>
            <person name="Debler J.W."/>
            <person name="Williams A.H."/>
            <person name="Henares B.M."/>
        </authorList>
    </citation>
    <scope>NUCLEOTIDE SEQUENCE</scope>
    <source>
        <strain evidence="2">Al4</strain>
    </source>
</reference>
<comment type="caution">
    <text evidence="2">The sequence shown here is derived from an EMBL/GenBank/DDBJ whole genome shotgun (WGS) entry which is preliminary data.</text>
</comment>
<reference evidence="2" key="1">
    <citation type="submission" date="2018-12" db="EMBL/GenBank/DDBJ databases">
        <authorList>
            <person name="Syme R.A."/>
            <person name="Farfan-Caceres L."/>
            <person name="Lichtenzveig J."/>
        </authorList>
    </citation>
    <scope>NUCLEOTIDE SEQUENCE</scope>
    <source>
        <strain evidence="2">Al4</strain>
    </source>
</reference>